<dbReference type="PROSITE" id="PS51900">
    <property type="entry name" value="CB"/>
    <property type="match status" value="1"/>
</dbReference>
<evidence type="ECO:0000256" key="5">
    <source>
        <dbReference type="PROSITE-ProRule" id="PRU01248"/>
    </source>
</evidence>
<dbReference type="PROSITE" id="PS51898">
    <property type="entry name" value="TYR_RECOMBINASE"/>
    <property type="match status" value="1"/>
</dbReference>
<sequence>MVTFQRAWDAFLIHLRQLQMSESTQKQYAIDARQCVAFAKEQGYTFSDKTYNDFLYIYRDHLAQTYPKETSYNRKVACLRRFSQFLYLREWLTSEAYLAILEPKIVPKKEVAALTDAQITRVLQVWDNFLTHADTDEKWRIAKRNQLIVTTFLTLGCKPAELVRMQWQHIRYDEQKVRLLRGKGFRDIDADASYFALLADYEQERTTTSPYIWQSDANVQGNPITVKTVERIFQTISQHVGFTVRATDLRYAVISRATEDDDNVAVERFGYARKWVLAERKRRLK</sequence>
<evidence type="ECO:0000256" key="3">
    <source>
        <dbReference type="ARBA" id="ARBA00023125"/>
    </source>
</evidence>
<dbReference type="Gene3D" id="1.10.443.10">
    <property type="entry name" value="Intergrase catalytic core"/>
    <property type="match status" value="1"/>
</dbReference>
<reference evidence="8" key="1">
    <citation type="journal article" date="2021" name="PeerJ">
        <title>Extensive microbial diversity within the chicken gut microbiome revealed by metagenomics and culture.</title>
        <authorList>
            <person name="Gilroy R."/>
            <person name="Ravi A."/>
            <person name="Getino M."/>
            <person name="Pursley I."/>
            <person name="Horton D.L."/>
            <person name="Alikhan N.F."/>
            <person name="Baker D."/>
            <person name="Gharbi K."/>
            <person name="Hall N."/>
            <person name="Watson M."/>
            <person name="Adriaenssens E.M."/>
            <person name="Foster-Nyarko E."/>
            <person name="Jarju S."/>
            <person name="Secka A."/>
            <person name="Antonio M."/>
            <person name="Oren A."/>
            <person name="Chaudhuri R.R."/>
            <person name="La Ragione R."/>
            <person name="Hildebrand F."/>
            <person name="Pallen M.J."/>
        </authorList>
    </citation>
    <scope>NUCLEOTIDE SEQUENCE</scope>
    <source>
        <strain evidence="8">CHK160-4876</strain>
    </source>
</reference>
<reference evidence="8" key="2">
    <citation type="submission" date="2021-09" db="EMBL/GenBank/DDBJ databases">
        <authorList>
            <person name="Gilroy R."/>
        </authorList>
    </citation>
    <scope>NUCLEOTIDE SEQUENCE</scope>
    <source>
        <strain evidence="8">CHK160-4876</strain>
    </source>
</reference>
<protein>
    <submittedName>
        <fullName evidence="8">Site-specific integrase</fullName>
    </submittedName>
</protein>
<keyword evidence="2" id="KW-0229">DNA integration</keyword>
<dbReference type="InterPro" id="IPR010998">
    <property type="entry name" value="Integrase_recombinase_N"/>
</dbReference>
<keyword evidence="4" id="KW-0233">DNA recombination</keyword>
<dbReference type="Proteomes" id="UP000700212">
    <property type="component" value="Unassembled WGS sequence"/>
</dbReference>
<comment type="similarity">
    <text evidence="1">Belongs to the 'phage' integrase family.</text>
</comment>
<dbReference type="PANTHER" id="PTHR30349">
    <property type="entry name" value="PHAGE INTEGRASE-RELATED"/>
    <property type="match status" value="1"/>
</dbReference>
<dbReference type="GO" id="GO:0006310">
    <property type="term" value="P:DNA recombination"/>
    <property type="evidence" value="ECO:0007669"/>
    <property type="project" value="UniProtKB-KW"/>
</dbReference>
<evidence type="ECO:0000256" key="2">
    <source>
        <dbReference type="ARBA" id="ARBA00022908"/>
    </source>
</evidence>
<dbReference type="Pfam" id="PF02899">
    <property type="entry name" value="Phage_int_SAM_1"/>
    <property type="match status" value="1"/>
</dbReference>
<organism evidence="8 9">
    <name type="scientific">Metalysinibacillus jejuensis</name>
    <dbReference type="NCBI Taxonomy" id="914327"/>
    <lineage>
        <taxon>Bacteria</taxon>
        <taxon>Bacillati</taxon>
        <taxon>Bacillota</taxon>
        <taxon>Bacilli</taxon>
        <taxon>Bacillales</taxon>
        <taxon>Caryophanaceae</taxon>
        <taxon>Metalysinibacillus</taxon>
    </lineage>
</organism>
<evidence type="ECO:0000313" key="9">
    <source>
        <dbReference type="Proteomes" id="UP000700212"/>
    </source>
</evidence>
<dbReference type="InterPro" id="IPR011010">
    <property type="entry name" value="DNA_brk_join_enz"/>
</dbReference>
<dbReference type="Gene3D" id="1.10.150.130">
    <property type="match status" value="1"/>
</dbReference>
<dbReference type="InterPro" id="IPR044068">
    <property type="entry name" value="CB"/>
</dbReference>
<dbReference type="InterPro" id="IPR013762">
    <property type="entry name" value="Integrase-like_cat_sf"/>
</dbReference>
<gene>
    <name evidence="8" type="ORF">K8V30_04780</name>
</gene>
<evidence type="ECO:0000256" key="1">
    <source>
        <dbReference type="ARBA" id="ARBA00008857"/>
    </source>
</evidence>
<evidence type="ECO:0000313" key="8">
    <source>
        <dbReference type="EMBL" id="HJH11003.1"/>
    </source>
</evidence>
<keyword evidence="3 5" id="KW-0238">DNA-binding</keyword>
<dbReference type="InterPro" id="IPR002104">
    <property type="entry name" value="Integrase_catalytic"/>
</dbReference>
<proteinExistence type="inferred from homology"/>
<dbReference type="AlphaFoldDB" id="A0A921NC77"/>
<dbReference type="InterPro" id="IPR004107">
    <property type="entry name" value="Integrase_SAM-like_N"/>
</dbReference>
<dbReference type="InterPro" id="IPR050090">
    <property type="entry name" value="Tyrosine_recombinase_XerCD"/>
</dbReference>
<dbReference type="EMBL" id="DYTV01000058">
    <property type="protein sequence ID" value="HJH11003.1"/>
    <property type="molecule type" value="Genomic_DNA"/>
</dbReference>
<name>A0A921NC77_9BACL</name>
<evidence type="ECO:0000256" key="4">
    <source>
        <dbReference type="ARBA" id="ARBA00023172"/>
    </source>
</evidence>
<dbReference type="SUPFAM" id="SSF56349">
    <property type="entry name" value="DNA breaking-rejoining enzymes"/>
    <property type="match status" value="1"/>
</dbReference>
<accession>A0A921NC77</accession>
<comment type="caution">
    <text evidence="8">The sequence shown here is derived from an EMBL/GenBank/DDBJ whole genome shotgun (WGS) entry which is preliminary data.</text>
</comment>
<evidence type="ECO:0000259" key="6">
    <source>
        <dbReference type="PROSITE" id="PS51898"/>
    </source>
</evidence>
<feature type="domain" description="Tyr recombinase" evidence="6">
    <location>
        <begin position="109"/>
        <end position="285"/>
    </location>
</feature>
<dbReference type="GO" id="GO:0003677">
    <property type="term" value="F:DNA binding"/>
    <property type="evidence" value="ECO:0007669"/>
    <property type="project" value="UniProtKB-UniRule"/>
</dbReference>
<feature type="domain" description="Core-binding (CB)" evidence="7">
    <location>
        <begin position="2"/>
        <end position="87"/>
    </location>
</feature>
<evidence type="ECO:0000259" key="7">
    <source>
        <dbReference type="PROSITE" id="PS51900"/>
    </source>
</evidence>
<dbReference type="GO" id="GO:0015074">
    <property type="term" value="P:DNA integration"/>
    <property type="evidence" value="ECO:0007669"/>
    <property type="project" value="UniProtKB-KW"/>
</dbReference>
<dbReference type="PANTHER" id="PTHR30349:SF41">
    <property type="entry name" value="INTEGRASE_RECOMBINASE PROTEIN MJ0367-RELATED"/>
    <property type="match status" value="1"/>
</dbReference>